<dbReference type="PANTHER" id="PTHR46796:SF6">
    <property type="entry name" value="ARAC SUBFAMILY"/>
    <property type="match status" value="1"/>
</dbReference>
<name>A0ABZ2A4J8_STRNV</name>
<dbReference type="GeneID" id="91345394"/>
<dbReference type="InterPro" id="IPR018062">
    <property type="entry name" value="HTH_AraC-typ_CS"/>
</dbReference>
<dbReference type="PANTHER" id="PTHR46796">
    <property type="entry name" value="HTH-TYPE TRANSCRIPTIONAL ACTIVATOR RHAS-RELATED"/>
    <property type="match status" value="1"/>
</dbReference>
<evidence type="ECO:0000256" key="4">
    <source>
        <dbReference type="SAM" id="MobiDB-lite"/>
    </source>
</evidence>
<dbReference type="InterPro" id="IPR035418">
    <property type="entry name" value="AraC-bd_2"/>
</dbReference>
<dbReference type="SMART" id="SM00342">
    <property type="entry name" value="HTH_ARAC"/>
    <property type="match status" value="1"/>
</dbReference>
<keyword evidence="2" id="KW-0238">DNA-binding</keyword>
<dbReference type="InterPro" id="IPR050204">
    <property type="entry name" value="AraC_XylS_family_regulators"/>
</dbReference>
<protein>
    <submittedName>
        <fullName evidence="6">AraC family transcriptional regulator</fullName>
    </submittedName>
</protein>
<dbReference type="SUPFAM" id="SSF46689">
    <property type="entry name" value="Homeodomain-like"/>
    <property type="match status" value="1"/>
</dbReference>
<keyword evidence="3" id="KW-0804">Transcription</keyword>
<dbReference type="InterPro" id="IPR009057">
    <property type="entry name" value="Homeodomain-like_sf"/>
</dbReference>
<dbReference type="Pfam" id="PF12833">
    <property type="entry name" value="HTH_18"/>
    <property type="match status" value="1"/>
</dbReference>
<evidence type="ECO:0000259" key="5">
    <source>
        <dbReference type="PROSITE" id="PS01124"/>
    </source>
</evidence>
<evidence type="ECO:0000313" key="6">
    <source>
        <dbReference type="EMBL" id="WUX51827.1"/>
    </source>
</evidence>
<dbReference type="Proteomes" id="UP001432209">
    <property type="component" value="Chromosome"/>
</dbReference>
<feature type="domain" description="HTH araC/xylS-type" evidence="5">
    <location>
        <begin position="215"/>
        <end position="316"/>
    </location>
</feature>
<accession>A0ABZ2A4J8</accession>
<dbReference type="EMBL" id="CP109495">
    <property type="protein sequence ID" value="WUX51827.1"/>
    <property type="molecule type" value="Genomic_DNA"/>
</dbReference>
<gene>
    <name evidence="6" type="ORF">OG442_09905</name>
</gene>
<reference evidence="6" key="1">
    <citation type="submission" date="2022-10" db="EMBL/GenBank/DDBJ databases">
        <title>The complete genomes of actinobacterial strains from the NBC collection.</title>
        <authorList>
            <person name="Joergensen T.S."/>
            <person name="Alvarez Arevalo M."/>
            <person name="Sterndorff E.B."/>
            <person name="Faurdal D."/>
            <person name="Vuksanovic O."/>
            <person name="Mourched A.-S."/>
            <person name="Charusanti P."/>
            <person name="Shaw S."/>
            <person name="Blin K."/>
            <person name="Weber T."/>
        </authorList>
    </citation>
    <scope>NUCLEOTIDE SEQUENCE</scope>
    <source>
        <strain evidence="6">NBC_01432</strain>
    </source>
</reference>
<dbReference type="PROSITE" id="PS00041">
    <property type="entry name" value="HTH_ARAC_FAMILY_1"/>
    <property type="match status" value="1"/>
</dbReference>
<dbReference type="InterPro" id="IPR018060">
    <property type="entry name" value="HTH_AraC"/>
</dbReference>
<proteinExistence type="predicted"/>
<dbReference type="RefSeq" id="WP_329075513.1">
    <property type="nucleotide sequence ID" value="NZ_CP109483.1"/>
</dbReference>
<organism evidence="6 7">
    <name type="scientific">Streptomyces niveus</name>
    <name type="common">Streptomyces spheroides</name>
    <dbReference type="NCBI Taxonomy" id="193462"/>
    <lineage>
        <taxon>Bacteria</taxon>
        <taxon>Bacillati</taxon>
        <taxon>Actinomycetota</taxon>
        <taxon>Actinomycetes</taxon>
        <taxon>Kitasatosporales</taxon>
        <taxon>Streptomycetaceae</taxon>
        <taxon>Streptomyces</taxon>
    </lineage>
</organism>
<keyword evidence="1" id="KW-0805">Transcription regulation</keyword>
<dbReference type="Pfam" id="PF14525">
    <property type="entry name" value="AraC_binding_2"/>
    <property type="match status" value="1"/>
</dbReference>
<dbReference type="PROSITE" id="PS01124">
    <property type="entry name" value="HTH_ARAC_FAMILY_2"/>
    <property type="match status" value="1"/>
</dbReference>
<evidence type="ECO:0000256" key="3">
    <source>
        <dbReference type="ARBA" id="ARBA00023163"/>
    </source>
</evidence>
<evidence type="ECO:0000313" key="7">
    <source>
        <dbReference type="Proteomes" id="UP001432209"/>
    </source>
</evidence>
<keyword evidence="7" id="KW-1185">Reference proteome</keyword>
<feature type="region of interest" description="Disordered" evidence="4">
    <location>
        <begin position="313"/>
        <end position="335"/>
    </location>
</feature>
<sequence length="335" mass="37403">MALETYVVDSSTTRDLTSRERTDFWSEHVTSYQTRMGYRYPNTDDFHAGTIRQSTDAYQLVMFWSDTIKYTRTPGQVRHDPDEDYRLLLPVAGEMVLRQDDQEVRLAPEAGCLLTFAAPFEILQDASVRALILSIPAQEVNGRLNRASPLYAGLDLTSGLGRVVGDMLTGLHEERDTLTSGQFDAVSDRLVELLCMLAAGDDRPTAPGHLTDVERVVRRYIREHAADPDVTGSTMAQALGWSLRQVQLALQHAGTTPRELIREERLQLVRDRLRAPAYRHMTITELAYASGFSSSSALSTAFRQRFGVSPREMRHAGPLSVGDRAPDHAVATPRS</sequence>
<dbReference type="Gene3D" id="1.10.10.60">
    <property type="entry name" value="Homeodomain-like"/>
    <property type="match status" value="1"/>
</dbReference>
<evidence type="ECO:0000256" key="2">
    <source>
        <dbReference type="ARBA" id="ARBA00023125"/>
    </source>
</evidence>
<evidence type="ECO:0000256" key="1">
    <source>
        <dbReference type="ARBA" id="ARBA00023015"/>
    </source>
</evidence>